<dbReference type="Pfam" id="PF04965">
    <property type="entry name" value="GPW_gp25"/>
    <property type="match status" value="1"/>
</dbReference>
<comment type="caution">
    <text evidence="2">The sequence shown here is derived from an EMBL/GenBank/DDBJ whole genome shotgun (WGS) entry which is preliminary data.</text>
</comment>
<feature type="domain" description="IraD/Gp25-like" evidence="1">
    <location>
        <begin position="30"/>
        <end position="119"/>
    </location>
</feature>
<keyword evidence="3" id="KW-1185">Reference proteome</keyword>
<dbReference type="PATRIC" id="fig|1544798.3.peg.2516"/>
<name>A0A0D8JAL5_9BACT</name>
<dbReference type="AlphaFoldDB" id="A0A0D8JAL5"/>
<dbReference type="EMBL" id="JRHC01000002">
    <property type="protein sequence ID" value="KJF43759.1"/>
    <property type="molecule type" value="Genomic_DNA"/>
</dbReference>
<sequence length="136" mass="15772">MQKYNSFLGRGWSFPPEFKKGTKSVKLLENEEDIKSSLEILLSTRLGERIMVPDYGCNLDELLFKPLNLTLKTYVIDLIKRAILYHEPRIDVNKIAIDPINEPEGELLINIDYTIRSTNSRKNMVFPFYKTEGSET</sequence>
<dbReference type="Gene3D" id="3.10.450.40">
    <property type="match status" value="1"/>
</dbReference>
<proteinExistence type="predicted"/>
<protein>
    <recommendedName>
        <fullName evidence="1">IraD/Gp25-like domain-containing protein</fullName>
    </recommendedName>
</protein>
<dbReference type="OrthoDB" id="9802846at2"/>
<gene>
    <name evidence="2" type="ORF">LH29_11805</name>
</gene>
<dbReference type="Proteomes" id="UP000032544">
    <property type="component" value="Unassembled WGS sequence"/>
</dbReference>
<evidence type="ECO:0000259" key="1">
    <source>
        <dbReference type="Pfam" id="PF04965"/>
    </source>
</evidence>
<dbReference type="STRING" id="1544798.LH29_11805"/>
<evidence type="ECO:0000313" key="3">
    <source>
        <dbReference type="Proteomes" id="UP000032544"/>
    </source>
</evidence>
<reference evidence="2 3" key="1">
    <citation type="submission" date="2014-09" db="EMBL/GenBank/DDBJ databases">
        <title>Draft Genome Sequence of Draconibacterium sp. JN14CK-3.</title>
        <authorList>
            <person name="Dong C."/>
            <person name="Lai Q."/>
            <person name="Shao Z."/>
        </authorList>
    </citation>
    <scope>NUCLEOTIDE SEQUENCE [LARGE SCALE GENOMIC DNA]</scope>
    <source>
        <strain evidence="2 3">JN14CK-3</strain>
    </source>
</reference>
<organism evidence="2 3">
    <name type="scientific">Draconibacterium sediminis</name>
    <dbReference type="NCBI Taxonomy" id="1544798"/>
    <lineage>
        <taxon>Bacteria</taxon>
        <taxon>Pseudomonadati</taxon>
        <taxon>Bacteroidota</taxon>
        <taxon>Bacteroidia</taxon>
        <taxon>Marinilabiliales</taxon>
        <taxon>Prolixibacteraceae</taxon>
        <taxon>Draconibacterium</taxon>
    </lineage>
</organism>
<dbReference type="RefSeq" id="WP_045029690.1">
    <property type="nucleotide sequence ID" value="NZ_JRHC01000002.1"/>
</dbReference>
<accession>A0A0D8JAL5</accession>
<dbReference type="InterPro" id="IPR007048">
    <property type="entry name" value="IraD/Gp25-like"/>
</dbReference>
<evidence type="ECO:0000313" key="2">
    <source>
        <dbReference type="EMBL" id="KJF43759.1"/>
    </source>
</evidence>
<dbReference type="SUPFAM" id="SSF160719">
    <property type="entry name" value="gpW/gp25-like"/>
    <property type="match status" value="1"/>
</dbReference>